<dbReference type="Pfam" id="PF00644">
    <property type="entry name" value="PARP"/>
    <property type="match status" value="1"/>
</dbReference>
<dbReference type="Pfam" id="PF06701">
    <property type="entry name" value="MIB_HERC2"/>
    <property type="match status" value="1"/>
</dbReference>
<dbReference type="GO" id="GO:0061630">
    <property type="term" value="F:ubiquitin protein ligase activity"/>
    <property type="evidence" value="ECO:0007669"/>
    <property type="project" value="UniProtKB-EC"/>
</dbReference>
<evidence type="ECO:0000256" key="1">
    <source>
        <dbReference type="ARBA" id="ARBA00000900"/>
    </source>
</evidence>
<dbReference type="InterPro" id="IPR012317">
    <property type="entry name" value="Poly(ADP-ribose)pol_cat_dom"/>
</dbReference>
<dbReference type="GeneID" id="111137439"/>
<evidence type="ECO:0000256" key="5">
    <source>
        <dbReference type="ARBA" id="ARBA00022679"/>
    </source>
</evidence>
<evidence type="ECO:0000259" key="15">
    <source>
        <dbReference type="PROSITE" id="PS51059"/>
    </source>
</evidence>
<evidence type="ECO:0000256" key="6">
    <source>
        <dbReference type="ARBA" id="ARBA00022723"/>
    </source>
</evidence>
<dbReference type="SMART" id="SM00291">
    <property type="entry name" value="ZnF_ZZ"/>
    <property type="match status" value="1"/>
</dbReference>
<evidence type="ECO:0000256" key="7">
    <source>
        <dbReference type="ARBA" id="ARBA00022737"/>
    </source>
</evidence>
<comment type="subcellular location">
    <subcellularLocation>
        <location evidence="2">Cytoplasm</location>
    </subcellularLocation>
</comment>
<dbReference type="OrthoDB" id="303876at2759"/>
<evidence type="ECO:0000256" key="8">
    <source>
        <dbReference type="ARBA" id="ARBA00022771"/>
    </source>
</evidence>
<evidence type="ECO:0000259" key="14">
    <source>
        <dbReference type="PROSITE" id="PS50135"/>
    </source>
</evidence>
<feature type="domain" description="MIB/HERC2" evidence="16">
    <location>
        <begin position="1"/>
        <end position="69"/>
    </location>
</feature>
<dbReference type="Gene3D" id="2.30.30.40">
    <property type="entry name" value="SH3 Domains"/>
    <property type="match status" value="2"/>
</dbReference>
<dbReference type="GO" id="GO:0016567">
    <property type="term" value="P:protein ubiquitination"/>
    <property type="evidence" value="ECO:0007669"/>
    <property type="project" value="UniProtKB-UniPathway"/>
</dbReference>
<dbReference type="InterPro" id="IPR037252">
    <property type="entry name" value="Mib_Herc2_sf"/>
</dbReference>
<keyword evidence="13" id="KW-0520">NAD</keyword>
<evidence type="ECO:0000256" key="12">
    <source>
        <dbReference type="PROSITE-ProRule" id="PRU00228"/>
    </source>
</evidence>
<gene>
    <name evidence="18" type="primary">LOC111137439</name>
</gene>
<dbReference type="GO" id="GO:0008270">
    <property type="term" value="F:zinc ion binding"/>
    <property type="evidence" value="ECO:0007669"/>
    <property type="project" value="UniProtKB-KW"/>
</dbReference>
<evidence type="ECO:0000256" key="13">
    <source>
        <dbReference type="RuleBase" id="RU362114"/>
    </source>
</evidence>
<dbReference type="SUPFAM" id="SSF57850">
    <property type="entry name" value="RING/U-box"/>
    <property type="match status" value="1"/>
</dbReference>
<feature type="repeat" description="ANK" evidence="11">
    <location>
        <begin position="487"/>
        <end position="519"/>
    </location>
</feature>
<dbReference type="PROSITE" id="PS50297">
    <property type="entry name" value="ANK_REP_REGION"/>
    <property type="match status" value="4"/>
</dbReference>
<dbReference type="PROSITE" id="PS50088">
    <property type="entry name" value="ANK_REPEAT"/>
    <property type="match status" value="4"/>
</dbReference>
<keyword evidence="13" id="KW-0328">Glycosyltransferase</keyword>
<evidence type="ECO:0000256" key="2">
    <source>
        <dbReference type="ARBA" id="ARBA00004496"/>
    </source>
</evidence>
<accession>A0A8B8EYH1</accession>
<dbReference type="Pfam" id="PF13637">
    <property type="entry name" value="Ank_4"/>
    <property type="match status" value="1"/>
</dbReference>
<dbReference type="Gene3D" id="1.25.40.20">
    <property type="entry name" value="Ankyrin repeat-containing domain"/>
    <property type="match status" value="3"/>
</dbReference>
<dbReference type="EC" id="2.4.2.-" evidence="13"/>
<organism evidence="17 18">
    <name type="scientific">Crassostrea virginica</name>
    <name type="common">Eastern oyster</name>
    <dbReference type="NCBI Taxonomy" id="6565"/>
    <lineage>
        <taxon>Eukaryota</taxon>
        <taxon>Metazoa</taxon>
        <taxon>Spiralia</taxon>
        <taxon>Lophotrochozoa</taxon>
        <taxon>Mollusca</taxon>
        <taxon>Bivalvia</taxon>
        <taxon>Autobranchia</taxon>
        <taxon>Pteriomorphia</taxon>
        <taxon>Ostreida</taxon>
        <taxon>Ostreoidea</taxon>
        <taxon>Ostreidae</taxon>
        <taxon>Crassostrea</taxon>
    </lineage>
</organism>
<sequence length="973" mass="109324">MINMWTLKGIRVVRGPDWELADDEGEDCVGTIIKVDYNEEQVTVVWDDGREEQYPCTEVKHPLLILDNAPTGVSHKDVHCTVCRTSEIVGMRWVCLQCVEVNLCWICYMADKHNTDHDFGRVTLPYSPIVKVGRRKASKDTCKKCRGLNPKARVKRGQHWKWGDSNGSQEDRGIIQDVCDWGSHGYRGAVRVCWEKKNHIMECYRVGGDGKVDLRAVKVAEGNLYYPNHLPYLDLENLVSIDYRIGDKVQINLNASELRAVQSSSDPGWQEKITSCVNNTGTVTDIPSPSQVRVQYQNGQGFLFQKIVLTKVHQLEVGDLVRVMRDKTTALHFQKGHGGWSKNQDLTLGRLGRVVHIDDDGDVSVTVADGQYLFSPVCLEVVDPNSLLAREKVPSVPNNLHSLKLFEFGETLSSRSALKSQLTSIVKAAAKGNVNVVKEMLKSDNEKQVNAVENGVTSLQVASHKGHEKMVKFLLERGGDVNKLDEEGNTPLHFAVHGKKNAIIKLLLEHKADPSLQNNSGQTAIHLAIAKEQDETVKALVLASCDVHVKDSNGDTAVHTVISTRKEKLLHAVLRSHRVDFQTKNAEGYNMLQWAVYKNFKGAVEVILMRCSHCISELVSRRLVSNSFTALHLAALYNYRDCAQLLITKGDMELDLVDHMQQTPLHISAEQGHLQMVELLLEFDIKINLQDKNGNSPLHLVQMKNSHIQEQAKGLQSRNSFIQIACLLVEHGAELEIKNGKGQTPLDFTCPQSCLYLKRISKAAKEKLAMKSGSGLSLPLHWSNMENKNCKLVSLDCQKPEERAEFSTVSSVIENGLSNAVVKEVIRVQNEYLWQIYSVTKNKFIKKYGRGNENEIKLLHGTKPENVFKICDENFDFKIAGENLSPMYGKGVYFAVEASLSDHYSPRDEKDGLKYVLMARVLAGKMATGSPELRKPPADFDCSVDYPSKPRIYCVFDYNQLYPEYIIKYKTSL</sequence>
<evidence type="ECO:0000256" key="3">
    <source>
        <dbReference type="ARBA" id="ARBA00004906"/>
    </source>
</evidence>
<keyword evidence="17" id="KW-1185">Reference proteome</keyword>
<dbReference type="InterPro" id="IPR040847">
    <property type="entry name" value="SH3_15"/>
</dbReference>
<feature type="domain" description="ZZ-type" evidence="14">
    <location>
        <begin position="75"/>
        <end position="127"/>
    </location>
</feature>
<evidence type="ECO:0000256" key="9">
    <source>
        <dbReference type="ARBA" id="ARBA00022786"/>
    </source>
</evidence>
<dbReference type="InterPro" id="IPR036770">
    <property type="entry name" value="Ankyrin_rpt-contain_sf"/>
</dbReference>
<name>A0A8B8EYH1_CRAVI</name>
<dbReference type="PROSITE" id="PS01357">
    <property type="entry name" value="ZF_ZZ_1"/>
    <property type="match status" value="1"/>
</dbReference>
<dbReference type="InterPro" id="IPR002110">
    <property type="entry name" value="Ankyrin_rpt"/>
</dbReference>
<dbReference type="Gene3D" id="3.30.60.90">
    <property type="match status" value="1"/>
</dbReference>
<keyword evidence="4" id="KW-0963">Cytoplasm</keyword>
<evidence type="ECO:0000256" key="10">
    <source>
        <dbReference type="ARBA" id="ARBA00022833"/>
    </source>
</evidence>
<keyword evidence="7" id="KW-0677">Repeat</keyword>
<keyword evidence="11" id="KW-0040">ANK repeat</keyword>
<protein>
    <recommendedName>
        <fullName evidence="13">Poly [ADP-ribose] polymerase</fullName>
        <shortName evidence="13">PARP</shortName>
        <ecNumber evidence="13">2.4.2.-</ecNumber>
    </recommendedName>
</protein>
<comment type="pathway">
    <text evidence="3">Protein modification; protein ubiquitination.</text>
</comment>
<feature type="repeat" description="ANK" evidence="11">
    <location>
        <begin position="454"/>
        <end position="486"/>
    </location>
</feature>
<dbReference type="InterPro" id="IPR010606">
    <property type="entry name" value="Mib_Herc2"/>
</dbReference>
<dbReference type="SUPFAM" id="SSF48403">
    <property type="entry name" value="Ankyrin repeat"/>
    <property type="match status" value="1"/>
</dbReference>
<dbReference type="InterPro" id="IPR043145">
    <property type="entry name" value="Znf_ZZ_sf"/>
</dbReference>
<dbReference type="PROSITE" id="PS51416">
    <property type="entry name" value="MIB_HERC2"/>
    <property type="match status" value="2"/>
</dbReference>
<keyword evidence="10" id="KW-0862">Zinc</keyword>
<reference evidence="18" key="1">
    <citation type="submission" date="2025-08" db="UniProtKB">
        <authorList>
            <consortium name="RefSeq"/>
        </authorList>
    </citation>
    <scope>IDENTIFICATION</scope>
    <source>
        <tissue evidence="18">Whole sample</tissue>
    </source>
</reference>
<evidence type="ECO:0000256" key="11">
    <source>
        <dbReference type="PROSITE-ProRule" id="PRU00023"/>
    </source>
</evidence>
<dbReference type="UniPathway" id="UPA00143"/>
<keyword evidence="8 12" id="KW-0863">Zinc-finger</keyword>
<dbReference type="Pfam" id="PF18346">
    <property type="entry name" value="SH3_15"/>
    <property type="match status" value="2"/>
</dbReference>
<feature type="domain" description="MIB/HERC2" evidence="16">
    <location>
        <begin position="140"/>
        <end position="220"/>
    </location>
</feature>
<dbReference type="SUPFAM" id="SSF159034">
    <property type="entry name" value="Mib/herc2 domain-like"/>
    <property type="match status" value="2"/>
</dbReference>
<dbReference type="GO" id="GO:0003950">
    <property type="term" value="F:NAD+ poly-ADP-ribosyltransferase activity"/>
    <property type="evidence" value="ECO:0007669"/>
    <property type="project" value="UniProtKB-UniRule"/>
</dbReference>
<evidence type="ECO:0000313" key="17">
    <source>
        <dbReference type="Proteomes" id="UP000694844"/>
    </source>
</evidence>
<feature type="repeat" description="ANK" evidence="11">
    <location>
        <begin position="520"/>
        <end position="552"/>
    </location>
</feature>
<feature type="domain" description="PARP catalytic" evidence="15">
    <location>
        <begin position="778"/>
        <end position="973"/>
    </location>
</feature>
<dbReference type="PROSITE" id="PS51059">
    <property type="entry name" value="PARP_CATALYTIC"/>
    <property type="match status" value="1"/>
</dbReference>
<dbReference type="PANTHER" id="PTHR24202:SF4">
    <property type="entry name" value="E3 UBIQUITIN-PROTEIN LIGASE MIB2-RELATED"/>
    <property type="match status" value="1"/>
</dbReference>
<keyword evidence="6" id="KW-0479">Metal-binding</keyword>
<dbReference type="Proteomes" id="UP000694844">
    <property type="component" value="Chromosome 5"/>
</dbReference>
<keyword evidence="5 13" id="KW-0808">Transferase</keyword>
<dbReference type="Gene3D" id="3.90.228.10">
    <property type="match status" value="1"/>
</dbReference>
<dbReference type="InterPro" id="IPR000433">
    <property type="entry name" value="Znf_ZZ"/>
</dbReference>
<evidence type="ECO:0000313" key="18">
    <source>
        <dbReference type="RefSeq" id="XP_022344603.1"/>
    </source>
</evidence>
<dbReference type="Pfam" id="PF12796">
    <property type="entry name" value="Ank_2"/>
    <property type="match status" value="2"/>
</dbReference>
<proteinExistence type="predicted"/>
<comment type="catalytic activity">
    <reaction evidence="1">
        <text>S-ubiquitinyl-[E2 ubiquitin-conjugating enzyme]-L-cysteine + [acceptor protein]-L-lysine = [E2 ubiquitin-conjugating enzyme]-L-cysteine + N(6)-ubiquitinyl-[acceptor protein]-L-lysine.</text>
        <dbReference type="EC" id="2.3.2.27"/>
    </reaction>
</comment>
<dbReference type="AlphaFoldDB" id="A0A8B8EYH1"/>
<dbReference type="Pfam" id="PF00569">
    <property type="entry name" value="ZZ"/>
    <property type="match status" value="1"/>
</dbReference>
<dbReference type="RefSeq" id="XP_022344603.1">
    <property type="nucleotide sequence ID" value="XM_022488895.1"/>
</dbReference>
<dbReference type="GO" id="GO:0005737">
    <property type="term" value="C:cytoplasm"/>
    <property type="evidence" value="ECO:0007669"/>
    <property type="project" value="UniProtKB-SubCell"/>
</dbReference>
<dbReference type="PANTHER" id="PTHR24202">
    <property type="entry name" value="E3 UBIQUITIN-PROTEIN LIGASE MIB2"/>
    <property type="match status" value="1"/>
</dbReference>
<evidence type="ECO:0000256" key="4">
    <source>
        <dbReference type="ARBA" id="ARBA00022490"/>
    </source>
</evidence>
<dbReference type="SMART" id="SM00248">
    <property type="entry name" value="ANK"/>
    <property type="match status" value="9"/>
</dbReference>
<feature type="repeat" description="ANK" evidence="11">
    <location>
        <begin position="660"/>
        <end position="692"/>
    </location>
</feature>
<dbReference type="SUPFAM" id="SSF56399">
    <property type="entry name" value="ADP-ribosylation"/>
    <property type="match status" value="1"/>
</dbReference>
<keyword evidence="9" id="KW-0833">Ubl conjugation pathway</keyword>
<dbReference type="PROSITE" id="PS50135">
    <property type="entry name" value="ZF_ZZ_2"/>
    <property type="match status" value="1"/>
</dbReference>
<dbReference type="KEGG" id="cvn:111137439"/>
<evidence type="ECO:0000259" key="16">
    <source>
        <dbReference type="PROSITE" id="PS51416"/>
    </source>
</evidence>